<reference evidence="2 3" key="2">
    <citation type="journal article" date="2014" name="Proc. Natl. Acad. Sci. U.S.A.">
        <title>Trajectory and genomic determinants of fungal-pathogen speciation and host adaptation.</title>
        <authorList>
            <person name="Hu X."/>
            <person name="Xiao G."/>
            <person name="Zheng P."/>
            <person name="Shang Y."/>
            <person name="Su Y."/>
            <person name="Zhang X."/>
            <person name="Liu X."/>
            <person name="Zhan S."/>
            <person name="St Leger R.J."/>
            <person name="Wang C."/>
        </authorList>
    </citation>
    <scope>GENOME REANNOTATION</scope>
    <source>
        <strain evidence="3">ARSEF 23 / ATCC MYA-3075</strain>
    </source>
</reference>
<dbReference type="OrthoDB" id="4939233at2759"/>
<name>E9FA69_METRA</name>
<keyword evidence="1" id="KW-1133">Transmembrane helix</keyword>
<gene>
    <name evidence="2" type="ORF">MAA_09168</name>
</gene>
<dbReference type="Proteomes" id="UP000002498">
    <property type="component" value="Unassembled WGS sequence"/>
</dbReference>
<evidence type="ECO:0000313" key="2">
    <source>
        <dbReference type="EMBL" id="EFY95354.1"/>
    </source>
</evidence>
<sequence>MTAPRASEDIADRTTTGLSGKKARLQVCRPGSKSRLNTGADLICLVYTAALKELPSKDDLRDNYGPLSVAFLANLDKSFGFTLAHHGAAYLTQHHLDRKIDRVFRQIVYSIRTTSSYPDHLGDQLEDLVCRKCESPPKTRVRPGSGTGNSPLASLICPDKLTHYQRGILQLDTPTKAAVGELNTFADERVGADQARYLSRDPKDYAIVGTISKLDLMVGQVATPPIGEKIFKPLLKSLHRSPGMDIRDYPSWPFRILSRTIVTCLLAALFCVPVVIQASGLVSRGGAIAAFAVAVTVGCFIVNVIFQDVKANTMLTLALAALLSNCLKSD</sequence>
<dbReference type="HOGENOM" id="CLU_850162_0_0_1"/>
<reference evidence="2 3" key="1">
    <citation type="journal article" date="2011" name="PLoS Genet.">
        <title>Genome sequencing and comparative transcriptomics of the model entomopathogenic fungi Metarhizium anisopliae and M. acridum.</title>
        <authorList>
            <person name="Gao Q."/>
            <person name="Jin K."/>
            <person name="Ying S.H."/>
            <person name="Zhang Y."/>
            <person name="Xiao G."/>
            <person name="Shang Y."/>
            <person name="Duan Z."/>
            <person name="Hu X."/>
            <person name="Xie X.Q."/>
            <person name="Zhou G."/>
            <person name="Peng G."/>
            <person name="Luo Z."/>
            <person name="Huang W."/>
            <person name="Wang B."/>
            <person name="Fang W."/>
            <person name="Wang S."/>
            <person name="Zhong Y."/>
            <person name="Ma L.J."/>
            <person name="St Leger R.J."/>
            <person name="Zhao G.P."/>
            <person name="Pei Y."/>
            <person name="Feng M.G."/>
            <person name="Xia Y."/>
            <person name="Wang C."/>
        </authorList>
    </citation>
    <scope>NUCLEOTIDE SEQUENCE [LARGE SCALE GENOMIC DNA]</scope>
    <source>
        <strain evidence="3">ARSEF 23 / ATCC MYA-3075</strain>
    </source>
</reference>
<feature type="transmembrane region" description="Helical" evidence="1">
    <location>
        <begin position="256"/>
        <end position="276"/>
    </location>
</feature>
<accession>E9FA69</accession>
<feature type="transmembrane region" description="Helical" evidence="1">
    <location>
        <begin position="288"/>
        <end position="306"/>
    </location>
</feature>
<evidence type="ECO:0000256" key="1">
    <source>
        <dbReference type="SAM" id="Phobius"/>
    </source>
</evidence>
<dbReference type="RefSeq" id="XP_007825357.1">
    <property type="nucleotide sequence ID" value="XM_007827166.1"/>
</dbReference>
<dbReference type="AlphaFoldDB" id="E9FA69"/>
<dbReference type="GeneID" id="19263454"/>
<organism evidence="2 3">
    <name type="scientific">Metarhizium robertsii (strain ARSEF 23 / ATCC MYA-3075)</name>
    <name type="common">Metarhizium anisopliae (strain ARSEF 23)</name>
    <dbReference type="NCBI Taxonomy" id="655844"/>
    <lineage>
        <taxon>Eukaryota</taxon>
        <taxon>Fungi</taxon>
        <taxon>Dikarya</taxon>
        <taxon>Ascomycota</taxon>
        <taxon>Pezizomycotina</taxon>
        <taxon>Sordariomycetes</taxon>
        <taxon>Hypocreomycetidae</taxon>
        <taxon>Hypocreales</taxon>
        <taxon>Clavicipitaceae</taxon>
        <taxon>Metarhizium</taxon>
    </lineage>
</organism>
<dbReference type="EMBL" id="ADNJ02000002">
    <property type="protein sequence ID" value="EFY95354.1"/>
    <property type="molecule type" value="Genomic_DNA"/>
</dbReference>
<protein>
    <submittedName>
        <fullName evidence="2">Uncharacterized protein</fullName>
    </submittedName>
</protein>
<evidence type="ECO:0000313" key="3">
    <source>
        <dbReference type="Proteomes" id="UP000002498"/>
    </source>
</evidence>
<dbReference type="KEGG" id="maj:MAA_09168"/>
<keyword evidence="1" id="KW-0472">Membrane</keyword>
<keyword evidence="1" id="KW-0812">Transmembrane</keyword>
<comment type="caution">
    <text evidence="2">The sequence shown here is derived from an EMBL/GenBank/DDBJ whole genome shotgun (WGS) entry which is preliminary data.</text>
</comment>
<proteinExistence type="predicted"/>
<keyword evidence="3" id="KW-1185">Reference proteome</keyword>